<gene>
    <name evidence="2" type="ORF">HMF8227_02983</name>
</gene>
<dbReference type="Pfam" id="PF14534">
    <property type="entry name" value="DUF4440"/>
    <property type="match status" value="1"/>
</dbReference>
<dbReference type="KEGG" id="salh:HMF8227_02983"/>
<keyword evidence="3" id="KW-1185">Reference proteome</keyword>
<feature type="domain" description="DUF4440" evidence="1">
    <location>
        <begin position="26"/>
        <end position="134"/>
    </location>
</feature>
<dbReference type="InterPro" id="IPR032710">
    <property type="entry name" value="NTF2-like_dom_sf"/>
</dbReference>
<organism evidence="2 3">
    <name type="scientific">Saliniradius amylolyticus</name>
    <dbReference type="NCBI Taxonomy" id="2183582"/>
    <lineage>
        <taxon>Bacteria</taxon>
        <taxon>Pseudomonadati</taxon>
        <taxon>Pseudomonadota</taxon>
        <taxon>Gammaproteobacteria</taxon>
        <taxon>Alteromonadales</taxon>
        <taxon>Alteromonadaceae</taxon>
        <taxon>Saliniradius</taxon>
    </lineage>
</organism>
<dbReference type="RefSeq" id="WP_109340930.1">
    <property type="nucleotide sequence ID" value="NZ_CP029347.1"/>
</dbReference>
<dbReference type="SUPFAM" id="SSF54427">
    <property type="entry name" value="NTF2-like"/>
    <property type="match status" value="1"/>
</dbReference>
<evidence type="ECO:0000313" key="3">
    <source>
        <dbReference type="Proteomes" id="UP000245728"/>
    </source>
</evidence>
<protein>
    <recommendedName>
        <fullName evidence="1">DUF4440 domain-containing protein</fullName>
    </recommendedName>
</protein>
<accession>A0A2S2E700</accession>
<dbReference type="AlphaFoldDB" id="A0A2S2E700"/>
<dbReference type="Proteomes" id="UP000245728">
    <property type="component" value="Chromosome"/>
</dbReference>
<reference evidence="2 3" key="1">
    <citation type="submission" date="2018-05" db="EMBL/GenBank/DDBJ databases">
        <title>Salinimonas sp. HMF8227 Genome sequencing and assembly.</title>
        <authorList>
            <person name="Kang H."/>
            <person name="Kang J."/>
            <person name="Cha I."/>
            <person name="Kim H."/>
            <person name="Joh K."/>
        </authorList>
    </citation>
    <scope>NUCLEOTIDE SEQUENCE [LARGE SCALE GENOMIC DNA]</scope>
    <source>
        <strain evidence="2 3">HMF8227</strain>
    </source>
</reference>
<name>A0A2S2E700_9ALTE</name>
<evidence type="ECO:0000259" key="1">
    <source>
        <dbReference type="Pfam" id="PF14534"/>
    </source>
</evidence>
<dbReference type="OrthoDB" id="5768302at2"/>
<proteinExistence type="predicted"/>
<dbReference type="EMBL" id="CP029347">
    <property type="protein sequence ID" value="AWL13431.1"/>
    <property type="molecule type" value="Genomic_DNA"/>
</dbReference>
<sequence>MRLLALVFILVFSPLLIAGEKTETEIQRQLEDFLTGASIHSAKAHNKFWHPDLIYTSSGGERFGKSSIINALQDPDTDDINPDDLPQYSAQDIQVKPLSESVAVLTFKLVSTDKKGKSYYYNSGVFVKEGSQWQAINWQATKIP</sequence>
<evidence type="ECO:0000313" key="2">
    <source>
        <dbReference type="EMBL" id="AWL13431.1"/>
    </source>
</evidence>
<dbReference type="InterPro" id="IPR027843">
    <property type="entry name" value="DUF4440"/>
</dbReference>
<dbReference type="Gene3D" id="3.10.450.50">
    <property type="match status" value="1"/>
</dbReference>